<accession>A0ACB9ZYL2</accession>
<organism evidence="1 2">
    <name type="scientific">Catharanthus roseus</name>
    <name type="common">Madagascar periwinkle</name>
    <name type="synonym">Vinca rosea</name>
    <dbReference type="NCBI Taxonomy" id="4058"/>
    <lineage>
        <taxon>Eukaryota</taxon>
        <taxon>Viridiplantae</taxon>
        <taxon>Streptophyta</taxon>
        <taxon>Embryophyta</taxon>
        <taxon>Tracheophyta</taxon>
        <taxon>Spermatophyta</taxon>
        <taxon>Magnoliopsida</taxon>
        <taxon>eudicotyledons</taxon>
        <taxon>Gunneridae</taxon>
        <taxon>Pentapetalae</taxon>
        <taxon>asterids</taxon>
        <taxon>lamiids</taxon>
        <taxon>Gentianales</taxon>
        <taxon>Apocynaceae</taxon>
        <taxon>Rauvolfioideae</taxon>
        <taxon>Vinceae</taxon>
        <taxon>Catharanthinae</taxon>
        <taxon>Catharanthus</taxon>
    </lineage>
</organism>
<keyword evidence="2" id="KW-1185">Reference proteome</keyword>
<evidence type="ECO:0000313" key="2">
    <source>
        <dbReference type="Proteomes" id="UP001060085"/>
    </source>
</evidence>
<dbReference type="Proteomes" id="UP001060085">
    <property type="component" value="Linkage Group LG07"/>
</dbReference>
<sequence>MDSFSLNDEEKAQYVGLPQTVVDVGLNECKNSFFAIIYGGGLIYAQEAYTIVCSVALSIIFSQPSAVSIVATNEGSLNVIPLTPIKSPQLHTGDDIHYQGSTGSVLFSPYAPHAILKSSINYPLSSHHLANTKEKGKVHEQVSATSRYGIVINAGNDKGKSPETIVAPNHHHVGNAKIAKVPISTLHVIHGQ</sequence>
<reference evidence="2" key="1">
    <citation type="journal article" date="2023" name="Nat. Plants">
        <title>Single-cell RNA sequencing provides a high-resolution roadmap for understanding the multicellular compartmentation of specialized metabolism.</title>
        <authorList>
            <person name="Sun S."/>
            <person name="Shen X."/>
            <person name="Li Y."/>
            <person name="Li Y."/>
            <person name="Wang S."/>
            <person name="Li R."/>
            <person name="Zhang H."/>
            <person name="Shen G."/>
            <person name="Guo B."/>
            <person name="Wei J."/>
            <person name="Xu J."/>
            <person name="St-Pierre B."/>
            <person name="Chen S."/>
            <person name="Sun C."/>
        </authorList>
    </citation>
    <scope>NUCLEOTIDE SEQUENCE [LARGE SCALE GENOMIC DNA]</scope>
</reference>
<evidence type="ECO:0000313" key="1">
    <source>
        <dbReference type="EMBL" id="KAI5652817.1"/>
    </source>
</evidence>
<gene>
    <name evidence="1" type="ORF">M9H77_30004</name>
</gene>
<comment type="caution">
    <text evidence="1">The sequence shown here is derived from an EMBL/GenBank/DDBJ whole genome shotgun (WGS) entry which is preliminary data.</text>
</comment>
<protein>
    <submittedName>
        <fullName evidence="1">Uncharacterized protein</fullName>
    </submittedName>
</protein>
<name>A0ACB9ZYL2_CATRO</name>
<proteinExistence type="predicted"/>
<dbReference type="EMBL" id="CM044707">
    <property type="protein sequence ID" value="KAI5652817.1"/>
    <property type="molecule type" value="Genomic_DNA"/>
</dbReference>